<dbReference type="AlphaFoldDB" id="A0AA41U179"/>
<dbReference type="SUPFAM" id="SSF81606">
    <property type="entry name" value="PP2C-like"/>
    <property type="match status" value="1"/>
</dbReference>
<dbReference type="RefSeq" id="WP_235049875.1">
    <property type="nucleotide sequence ID" value="NZ_JAKFHA010000001.1"/>
</dbReference>
<feature type="region of interest" description="Disordered" evidence="2">
    <location>
        <begin position="401"/>
        <end position="422"/>
    </location>
</feature>
<organism evidence="5 6">
    <name type="scientific">Yinghuangia soli</name>
    <dbReference type="NCBI Taxonomy" id="2908204"/>
    <lineage>
        <taxon>Bacteria</taxon>
        <taxon>Bacillati</taxon>
        <taxon>Actinomycetota</taxon>
        <taxon>Actinomycetes</taxon>
        <taxon>Kitasatosporales</taxon>
        <taxon>Streptomycetaceae</taxon>
        <taxon>Yinghuangia</taxon>
    </lineage>
</organism>
<evidence type="ECO:0000313" key="6">
    <source>
        <dbReference type="Proteomes" id="UP001165378"/>
    </source>
</evidence>
<dbReference type="InterPro" id="IPR036457">
    <property type="entry name" value="PPM-type-like_dom_sf"/>
</dbReference>
<protein>
    <submittedName>
        <fullName evidence="5">Serine/threonine-protein phosphatase</fullName>
    </submittedName>
</protein>
<dbReference type="InterPro" id="IPR052016">
    <property type="entry name" value="Bact_Sigma-Reg"/>
</dbReference>
<keyword evidence="3" id="KW-1133">Transmembrane helix</keyword>
<feature type="transmembrane region" description="Helical" evidence="3">
    <location>
        <begin position="21"/>
        <end position="41"/>
    </location>
</feature>
<dbReference type="GO" id="GO:0016791">
    <property type="term" value="F:phosphatase activity"/>
    <property type="evidence" value="ECO:0007669"/>
    <property type="project" value="TreeGrafter"/>
</dbReference>
<feature type="transmembrane region" description="Helical" evidence="3">
    <location>
        <begin position="47"/>
        <end position="76"/>
    </location>
</feature>
<dbReference type="InterPro" id="IPR001932">
    <property type="entry name" value="PPM-type_phosphatase-like_dom"/>
</dbReference>
<dbReference type="Pfam" id="PF07228">
    <property type="entry name" value="SpoIIE"/>
    <property type="match status" value="1"/>
</dbReference>
<evidence type="ECO:0000256" key="2">
    <source>
        <dbReference type="SAM" id="MobiDB-lite"/>
    </source>
</evidence>
<accession>A0AA41U179</accession>
<feature type="domain" description="PPM-type phosphatase" evidence="4">
    <location>
        <begin position="151"/>
        <end position="400"/>
    </location>
</feature>
<keyword evidence="1" id="KW-0378">Hydrolase</keyword>
<gene>
    <name evidence="5" type="ORF">LZ495_01250</name>
</gene>
<evidence type="ECO:0000313" key="5">
    <source>
        <dbReference type="EMBL" id="MCF2525854.1"/>
    </source>
</evidence>
<evidence type="ECO:0000259" key="4">
    <source>
        <dbReference type="SMART" id="SM00331"/>
    </source>
</evidence>
<dbReference type="PANTHER" id="PTHR43156:SF2">
    <property type="entry name" value="STAGE II SPORULATION PROTEIN E"/>
    <property type="match status" value="1"/>
</dbReference>
<dbReference type="SMART" id="SM00331">
    <property type="entry name" value="PP2C_SIG"/>
    <property type="match status" value="1"/>
</dbReference>
<dbReference type="EMBL" id="JAKFHA010000001">
    <property type="protein sequence ID" value="MCF2525854.1"/>
    <property type="molecule type" value="Genomic_DNA"/>
</dbReference>
<evidence type="ECO:0000256" key="1">
    <source>
        <dbReference type="ARBA" id="ARBA00022801"/>
    </source>
</evidence>
<name>A0AA41U179_9ACTN</name>
<proteinExistence type="predicted"/>
<feature type="transmembrane region" description="Helical" evidence="3">
    <location>
        <begin position="96"/>
        <end position="114"/>
    </location>
</feature>
<evidence type="ECO:0000256" key="3">
    <source>
        <dbReference type="SAM" id="Phobius"/>
    </source>
</evidence>
<keyword evidence="6" id="KW-1185">Reference proteome</keyword>
<dbReference type="Proteomes" id="UP001165378">
    <property type="component" value="Unassembled WGS sequence"/>
</dbReference>
<keyword evidence="3" id="KW-0812">Transmembrane</keyword>
<sequence length="422" mass="44216">MDVTKKNLGPLKYAAAATRSPLRQVGLPVAILIVVTVVDLATGPGTVFYPFLLLAPTLAAATAPPLAILGIGCASLPLRYMLAKSDGYLAPAYDDLFTVSTWMYVLATGLSMYLSSARIRHERDLVALSQVAVAAQRAILLPPPEELGGVRIAVRYFAVADQAELGGDLYLGLDTPYGMRMIVGDVLGKGLGAVRTAAITLGAFREAAYDEPELDTVAHRIEVSLARNAPEDQFVTALLVEVRPEHVVLVHRGHEQPVVIRADGTVQVLEPPEPGVPLGLGELDPHEQRAWKVPFGEGDLLLLMTDGVSDARDVLGGSYPLVERITELLGGRQDGARALAGGGASMSAGVRAGAGAEAADQGRGTEADPLSAVERLGDDLQRHVGPIPFTDDALLLALVRSSAENPAHPPSAGGQAGGPDPR</sequence>
<keyword evidence="3" id="KW-0472">Membrane</keyword>
<reference evidence="5" key="1">
    <citation type="submission" date="2022-01" db="EMBL/GenBank/DDBJ databases">
        <title>Genome-Based Taxonomic Classification of the Phylum Actinobacteria.</title>
        <authorList>
            <person name="Gao Y."/>
        </authorList>
    </citation>
    <scope>NUCLEOTIDE SEQUENCE</scope>
    <source>
        <strain evidence="5">KLBMP 8922</strain>
    </source>
</reference>
<dbReference type="PANTHER" id="PTHR43156">
    <property type="entry name" value="STAGE II SPORULATION PROTEIN E-RELATED"/>
    <property type="match status" value="1"/>
</dbReference>
<dbReference type="Gene3D" id="3.60.40.10">
    <property type="entry name" value="PPM-type phosphatase domain"/>
    <property type="match status" value="1"/>
</dbReference>
<comment type="caution">
    <text evidence="5">The sequence shown here is derived from an EMBL/GenBank/DDBJ whole genome shotgun (WGS) entry which is preliminary data.</text>
</comment>